<dbReference type="Gene3D" id="3.30.1600.10">
    <property type="entry name" value="SIR2/SIRT2 'Small Domain"/>
    <property type="match status" value="1"/>
</dbReference>
<dbReference type="GO" id="GO:0016787">
    <property type="term" value="F:hydrolase activity"/>
    <property type="evidence" value="ECO:0007669"/>
    <property type="project" value="UniProtKB-KW"/>
</dbReference>
<feature type="compositionally biased region" description="Polar residues" evidence="11">
    <location>
        <begin position="514"/>
        <end position="525"/>
    </location>
</feature>
<dbReference type="Pfam" id="PF02146">
    <property type="entry name" value="SIR2"/>
    <property type="match status" value="1"/>
</dbReference>
<dbReference type="InterPro" id="IPR003000">
    <property type="entry name" value="Sirtuin"/>
</dbReference>
<dbReference type="GO" id="GO:0002039">
    <property type="term" value="F:p53 binding"/>
    <property type="evidence" value="ECO:0007669"/>
    <property type="project" value="TreeGrafter"/>
</dbReference>
<feature type="domain" description="Deacetylase sirtuin-type" evidence="12">
    <location>
        <begin position="129"/>
        <end position="389"/>
    </location>
</feature>
<dbReference type="OrthoDB" id="424302at2759"/>
<feature type="binding site" evidence="10">
    <location>
        <position position="264"/>
    </location>
    <ligand>
        <name>Zn(2+)</name>
        <dbReference type="ChEBI" id="CHEBI:29105"/>
    </ligand>
</feature>
<dbReference type="EMBL" id="UYJE01006796">
    <property type="protein sequence ID" value="VDI49146.1"/>
    <property type="molecule type" value="Genomic_DNA"/>
</dbReference>
<feature type="compositionally biased region" description="Basic and acidic residues" evidence="11">
    <location>
        <begin position="804"/>
        <end position="818"/>
    </location>
</feature>
<dbReference type="InterPro" id="IPR029035">
    <property type="entry name" value="DHS-like_NAD/FAD-binding_dom"/>
</dbReference>
<feature type="compositionally biased region" description="Basic and acidic residues" evidence="11">
    <location>
        <begin position="700"/>
        <end position="718"/>
    </location>
</feature>
<evidence type="ECO:0000256" key="1">
    <source>
        <dbReference type="ARBA" id="ARBA00001947"/>
    </source>
</evidence>
<sequence>MADQPLKNEPPFKRQKLNEEGIDDSEQQGCSNISKDNEAGNTEQVHETQTDNSDNCSEISNLSGLSEEAWKPTSGAMTWIHKQIMNGVNPRPILNGLIPDDTLIPNDIDDFTLWKIVINIMSEPPPRKKLSHINTLQDVIQLLQNCKNIMVLTGAGVSVSCGIPDFRSRDGIYARLAVDFPDLPDPQAMFDINYFRNDPRPFFKFAKEIYPGQFEPSRSHKFINTIEKHGKLLRNYTQNIDTLEQVAGITKVIQCHGSFATATCMSCKHKVSAEIVREDIFNQVIPKCPVCPPDSPTSIMKPDIVFFGESLSDEFHKQMTEDKDKCDLLIVIGSSLKVRPVALIPNSLPEDVPQILINREPLKHLNFDVELLGDCDAIVEELCKHLNWDNKSRSPLLHEISKCELKIPTSSDLDESGSDNDVKGQGSLQNKSAESKSDDSSCDHKTDKELSNLQHVKVCDEIDENNSVKNNKKPHIPVSVVFDNSKSVTVINKSDSSPVITSQKTDETDGLTIDGNTSLETSSKITETETQDRSVADESRSKTTSENSKLDSKDSCLSGESKNNSALAVDSNKNGLLLSDDPKDEDDDDDEDFEITNMWKSGHHGSLAKRLEGKQYLFLPPSRYVFSGAEVYSDMEDDSDSDISSMSSSSDDESRNSINDDEKNDSNALPSVNDVKQDSESHLVNGEERKDSNTLPCTNGEKKDCELQLVNGDERNDSKILPSVNGEKEDSKSHLVNGEGSINNETKDINNPVNSVFRDQTNLSCKADLNISNGMLKYDSQHKTKPLQKLCNGMHQSYDELEESERHEKVQSADKHSDPLPQSDNI</sequence>
<evidence type="ECO:0000256" key="2">
    <source>
        <dbReference type="ARBA" id="ARBA00004123"/>
    </source>
</evidence>
<dbReference type="PANTHER" id="PTHR11085">
    <property type="entry name" value="NAD-DEPENDENT PROTEIN DEACYLASE SIRTUIN-5, MITOCHONDRIAL-RELATED"/>
    <property type="match status" value="1"/>
</dbReference>
<comment type="cofactor">
    <cofactor evidence="1">
        <name>Zn(2+)</name>
        <dbReference type="ChEBI" id="CHEBI:29105"/>
    </cofactor>
</comment>
<evidence type="ECO:0000313" key="14">
    <source>
        <dbReference type="Proteomes" id="UP000596742"/>
    </source>
</evidence>
<feature type="compositionally biased region" description="Polar residues" evidence="11">
    <location>
        <begin position="492"/>
        <end position="503"/>
    </location>
</feature>
<feature type="region of interest" description="Disordered" evidence="11">
    <location>
        <begin position="779"/>
        <end position="826"/>
    </location>
</feature>
<evidence type="ECO:0000256" key="8">
    <source>
        <dbReference type="ARBA" id="ARBA00023027"/>
    </source>
</evidence>
<dbReference type="SUPFAM" id="SSF52467">
    <property type="entry name" value="DHS-like NAD/FAD-binding domain"/>
    <property type="match status" value="1"/>
</dbReference>
<name>A0A8B6FK33_MYTGA</name>
<keyword evidence="6 10" id="KW-0479">Metal-binding</keyword>
<evidence type="ECO:0000256" key="11">
    <source>
        <dbReference type="SAM" id="MobiDB-lite"/>
    </source>
</evidence>
<gene>
    <name evidence="13" type="ORF">MGAL_10B072975</name>
</gene>
<evidence type="ECO:0000256" key="4">
    <source>
        <dbReference type="ARBA" id="ARBA00012928"/>
    </source>
</evidence>
<proteinExistence type="inferred from homology"/>
<feature type="region of interest" description="Disordered" evidence="11">
    <location>
        <begin position="409"/>
        <end position="446"/>
    </location>
</feature>
<dbReference type="InterPro" id="IPR026591">
    <property type="entry name" value="Sirtuin_cat_small_dom_sf"/>
</dbReference>
<feature type="binding site" evidence="10">
    <location>
        <position position="288"/>
    </location>
    <ligand>
        <name>Zn(2+)</name>
        <dbReference type="ChEBI" id="CHEBI:29105"/>
    </ligand>
</feature>
<dbReference type="FunFam" id="3.30.1600.10:FF:000013">
    <property type="entry name" value="NAD-dependent protein deacetylase sirtuin-1"/>
    <property type="match status" value="1"/>
</dbReference>
<feature type="active site" description="Proton acceptor" evidence="10">
    <location>
        <position position="256"/>
    </location>
</feature>
<dbReference type="GO" id="GO:0003714">
    <property type="term" value="F:transcription corepressor activity"/>
    <property type="evidence" value="ECO:0007669"/>
    <property type="project" value="TreeGrafter"/>
</dbReference>
<feature type="region of interest" description="Disordered" evidence="11">
    <location>
        <begin position="635"/>
        <end position="753"/>
    </location>
</feature>
<evidence type="ECO:0000259" key="12">
    <source>
        <dbReference type="PROSITE" id="PS50305"/>
    </source>
</evidence>
<evidence type="ECO:0000256" key="6">
    <source>
        <dbReference type="ARBA" id="ARBA00022723"/>
    </source>
</evidence>
<dbReference type="CDD" id="cd01408">
    <property type="entry name" value="SIRT1"/>
    <property type="match status" value="1"/>
</dbReference>
<feature type="region of interest" description="Disordered" evidence="11">
    <location>
        <begin position="1"/>
        <end position="56"/>
    </location>
</feature>
<dbReference type="AlphaFoldDB" id="A0A8B6FK33"/>
<dbReference type="GO" id="GO:0070403">
    <property type="term" value="F:NAD+ binding"/>
    <property type="evidence" value="ECO:0007669"/>
    <property type="project" value="InterPro"/>
</dbReference>
<keyword evidence="8" id="KW-0520">NAD</keyword>
<dbReference type="GO" id="GO:0005637">
    <property type="term" value="C:nuclear inner membrane"/>
    <property type="evidence" value="ECO:0007669"/>
    <property type="project" value="TreeGrafter"/>
</dbReference>
<evidence type="ECO:0000256" key="7">
    <source>
        <dbReference type="ARBA" id="ARBA00022833"/>
    </source>
</evidence>
<dbReference type="Gene3D" id="3.40.50.1220">
    <property type="entry name" value="TPP-binding domain"/>
    <property type="match status" value="1"/>
</dbReference>
<keyword evidence="9" id="KW-0539">Nucleus</keyword>
<keyword evidence="14" id="KW-1185">Reference proteome</keyword>
<dbReference type="GO" id="GO:0005654">
    <property type="term" value="C:nucleoplasm"/>
    <property type="evidence" value="ECO:0007669"/>
    <property type="project" value="TreeGrafter"/>
</dbReference>
<dbReference type="InterPro" id="IPR050134">
    <property type="entry name" value="NAD-dep_sirtuin_deacylases"/>
</dbReference>
<keyword evidence="7 10" id="KW-0862">Zinc</keyword>
<protein>
    <recommendedName>
        <fullName evidence="4">protein acetyllysine N-acetyltransferase</fullName>
        <ecNumber evidence="4">2.3.1.286</ecNumber>
    </recommendedName>
</protein>
<comment type="subcellular location">
    <subcellularLocation>
        <location evidence="2">Nucleus</location>
    </subcellularLocation>
</comment>
<feature type="compositionally biased region" description="Basic and acidic residues" evidence="11">
    <location>
        <begin position="433"/>
        <end position="446"/>
    </location>
</feature>
<comment type="caution">
    <text evidence="13">The sequence shown here is derived from an EMBL/GenBank/DDBJ whole genome shotgun (WGS) entry which is preliminary data.</text>
</comment>
<dbReference type="GO" id="GO:0033553">
    <property type="term" value="C:rDNA heterochromatin"/>
    <property type="evidence" value="ECO:0007669"/>
    <property type="project" value="TreeGrafter"/>
</dbReference>
<dbReference type="GO" id="GO:0017136">
    <property type="term" value="F:histone deacetylase activity, NAD-dependent"/>
    <property type="evidence" value="ECO:0007669"/>
    <property type="project" value="TreeGrafter"/>
</dbReference>
<evidence type="ECO:0000313" key="13">
    <source>
        <dbReference type="EMBL" id="VDI49146.1"/>
    </source>
</evidence>
<dbReference type="GO" id="GO:0046872">
    <property type="term" value="F:metal ion binding"/>
    <property type="evidence" value="ECO:0007669"/>
    <property type="project" value="UniProtKB-KW"/>
</dbReference>
<feature type="compositionally biased region" description="Basic and acidic residues" evidence="11">
    <location>
        <begin position="675"/>
        <end position="692"/>
    </location>
</feature>
<dbReference type="Proteomes" id="UP000596742">
    <property type="component" value="Unassembled WGS sequence"/>
</dbReference>
<feature type="compositionally biased region" description="Basic and acidic residues" evidence="11">
    <location>
        <begin position="526"/>
        <end position="554"/>
    </location>
</feature>
<dbReference type="PANTHER" id="PTHR11085:SF9">
    <property type="entry name" value="NAD-DEPENDENT PROTEIN DEACETYLASE SIRTUIN-1"/>
    <property type="match status" value="1"/>
</dbReference>
<feature type="compositionally biased region" description="Acidic residues" evidence="11">
    <location>
        <begin position="582"/>
        <end position="592"/>
    </location>
</feature>
<feature type="compositionally biased region" description="Polar residues" evidence="11">
    <location>
        <begin position="740"/>
        <end position="753"/>
    </location>
</feature>
<keyword evidence="5" id="KW-0808">Transferase</keyword>
<organism evidence="13 14">
    <name type="scientific">Mytilus galloprovincialis</name>
    <name type="common">Mediterranean mussel</name>
    <dbReference type="NCBI Taxonomy" id="29158"/>
    <lineage>
        <taxon>Eukaryota</taxon>
        <taxon>Metazoa</taxon>
        <taxon>Spiralia</taxon>
        <taxon>Lophotrochozoa</taxon>
        <taxon>Mollusca</taxon>
        <taxon>Bivalvia</taxon>
        <taxon>Autobranchia</taxon>
        <taxon>Pteriomorphia</taxon>
        <taxon>Mytilida</taxon>
        <taxon>Mytiloidea</taxon>
        <taxon>Mytilidae</taxon>
        <taxon>Mytilinae</taxon>
        <taxon>Mytilus</taxon>
    </lineage>
</organism>
<evidence type="ECO:0000256" key="5">
    <source>
        <dbReference type="ARBA" id="ARBA00022679"/>
    </source>
</evidence>
<feature type="binding site" evidence="10">
    <location>
        <position position="267"/>
    </location>
    <ligand>
        <name>Zn(2+)</name>
        <dbReference type="ChEBI" id="CHEBI:29105"/>
    </ligand>
</feature>
<feature type="binding site" evidence="10">
    <location>
        <position position="291"/>
    </location>
    <ligand>
        <name>Zn(2+)</name>
        <dbReference type="ChEBI" id="CHEBI:29105"/>
    </ligand>
</feature>
<dbReference type="InterPro" id="IPR026590">
    <property type="entry name" value="Ssirtuin_cat_dom"/>
</dbReference>
<evidence type="ECO:0000256" key="9">
    <source>
        <dbReference type="ARBA" id="ARBA00023242"/>
    </source>
</evidence>
<feature type="compositionally biased region" description="Basic and acidic residues" evidence="11">
    <location>
        <begin position="10"/>
        <end position="19"/>
    </location>
</feature>
<dbReference type="EC" id="2.3.1.286" evidence="4"/>
<feature type="region of interest" description="Disordered" evidence="11">
    <location>
        <begin position="573"/>
        <end position="592"/>
    </location>
</feature>
<feature type="region of interest" description="Disordered" evidence="11">
    <location>
        <begin position="492"/>
        <end position="568"/>
    </location>
</feature>
<accession>A0A8B6FK33</accession>
<feature type="compositionally biased region" description="Polar residues" evidence="11">
    <location>
        <begin position="558"/>
        <end position="568"/>
    </location>
</feature>
<keyword evidence="13" id="KW-0378">Hydrolase</keyword>
<evidence type="ECO:0000256" key="10">
    <source>
        <dbReference type="PROSITE-ProRule" id="PRU00236"/>
    </source>
</evidence>
<evidence type="ECO:0000256" key="3">
    <source>
        <dbReference type="ARBA" id="ARBA00006924"/>
    </source>
</evidence>
<reference evidence="13" key="1">
    <citation type="submission" date="2018-11" db="EMBL/GenBank/DDBJ databases">
        <authorList>
            <person name="Alioto T."/>
            <person name="Alioto T."/>
        </authorList>
    </citation>
    <scope>NUCLEOTIDE SEQUENCE</scope>
</reference>
<comment type="similarity">
    <text evidence="3">Belongs to the sirtuin family. Class I subfamily.</text>
</comment>
<feature type="compositionally biased region" description="Basic and acidic residues" evidence="11">
    <location>
        <begin position="652"/>
        <end position="665"/>
    </location>
</feature>
<dbReference type="PROSITE" id="PS50305">
    <property type="entry name" value="SIRTUIN"/>
    <property type="match status" value="1"/>
</dbReference>
<feature type="compositionally biased region" description="Polar residues" evidence="11">
    <location>
        <begin position="27"/>
        <end position="43"/>
    </location>
</feature>